<proteinExistence type="inferred from homology"/>
<dbReference type="GO" id="GO:0044611">
    <property type="term" value="C:nuclear pore inner ring"/>
    <property type="evidence" value="ECO:0007669"/>
    <property type="project" value="TreeGrafter"/>
</dbReference>
<evidence type="ECO:0000256" key="3">
    <source>
        <dbReference type="ARBA" id="ARBA00022448"/>
    </source>
</evidence>
<dbReference type="GO" id="GO:0017056">
    <property type="term" value="F:structural constituent of nuclear pore"/>
    <property type="evidence" value="ECO:0007669"/>
    <property type="project" value="TreeGrafter"/>
</dbReference>
<evidence type="ECO:0000313" key="5">
    <source>
        <dbReference type="Proteomes" id="UP000887540"/>
    </source>
</evidence>
<evidence type="ECO:0000313" key="6">
    <source>
        <dbReference type="WBParaSite" id="ACRNAN_scaffold1178.g15331.t3"/>
    </source>
</evidence>
<evidence type="ECO:0000256" key="2">
    <source>
        <dbReference type="ARBA" id="ARBA00005892"/>
    </source>
</evidence>
<dbReference type="PANTHER" id="PTHR31344:SF0">
    <property type="entry name" value="NUCLEAR PORE COMPLEX PROTEIN NUP205"/>
    <property type="match status" value="1"/>
</dbReference>
<dbReference type="WBParaSite" id="ACRNAN_scaffold1178.g15331.t3">
    <property type="protein sequence ID" value="ACRNAN_scaffold1178.g15331.t3"/>
    <property type="gene ID" value="ACRNAN_scaffold1178.g15331"/>
</dbReference>
<reference evidence="6" key="1">
    <citation type="submission" date="2022-11" db="UniProtKB">
        <authorList>
            <consortium name="WormBaseParasite"/>
        </authorList>
    </citation>
    <scope>IDENTIFICATION</scope>
</reference>
<keyword evidence="4" id="KW-0539">Nucleus</keyword>
<evidence type="ECO:0000256" key="1">
    <source>
        <dbReference type="ARBA" id="ARBA00004123"/>
    </source>
</evidence>
<comment type="similarity">
    <text evidence="2">Belongs to the NUP186/NUP192/NUP205 family.</text>
</comment>
<evidence type="ECO:0000256" key="4">
    <source>
        <dbReference type="ARBA" id="ARBA00023242"/>
    </source>
</evidence>
<comment type="subcellular location">
    <subcellularLocation>
        <location evidence="1">Nucleus</location>
    </subcellularLocation>
</comment>
<dbReference type="Pfam" id="PF11894">
    <property type="entry name" value="Nup192"/>
    <property type="match status" value="2"/>
</dbReference>
<keyword evidence="5" id="KW-1185">Reference proteome</keyword>
<keyword evidence="3" id="KW-0813">Transport</keyword>
<accession>A0A914CLZ9</accession>
<organism evidence="5 6">
    <name type="scientific">Acrobeloides nanus</name>
    <dbReference type="NCBI Taxonomy" id="290746"/>
    <lineage>
        <taxon>Eukaryota</taxon>
        <taxon>Metazoa</taxon>
        <taxon>Ecdysozoa</taxon>
        <taxon>Nematoda</taxon>
        <taxon>Chromadorea</taxon>
        <taxon>Rhabditida</taxon>
        <taxon>Tylenchina</taxon>
        <taxon>Cephalobomorpha</taxon>
        <taxon>Cephaloboidea</taxon>
        <taxon>Cephalobidae</taxon>
        <taxon>Acrobeloides</taxon>
    </lineage>
</organism>
<dbReference type="InterPro" id="IPR021827">
    <property type="entry name" value="Nup186/Nup192/Nup205"/>
</dbReference>
<name>A0A914CLZ9_9BILA</name>
<dbReference type="GO" id="GO:0006999">
    <property type="term" value="P:nuclear pore organization"/>
    <property type="evidence" value="ECO:0007669"/>
    <property type="project" value="TreeGrafter"/>
</dbReference>
<dbReference type="Proteomes" id="UP000887540">
    <property type="component" value="Unplaced"/>
</dbReference>
<protein>
    <submittedName>
        <fullName evidence="6">RecF/RecN/SMC N-terminal domain-containing protein</fullName>
    </submittedName>
</protein>
<sequence length="1246" mass="142485">MENKPKNATQRANISNVGKEVTLSHDQKLIINEALKNEAIILSDLYDLNEIEALELIVTGELQLRNFRMLTRGLVAVICYFDTHRFYLQILKMLLILKSSDEDNIPTKLKDFINNLIADQHLFNKLINIQASKTNIRAEFDKLLLPNVKGLGGPHHQAILRDIIEDIEKTCFEVLCMMALNCPQENQSNILNNLLGVLRRTNPDSEFSVSQLAIWTAVMIFINPIRLKNALNPNSVFDIFKNQLEQQWENLCVKGTVMFAFAVSVKVVQRVTGARGPKSYNETKLIEQAIQNMAIQFMQAFIVGVTNFSNYSFSVDVMDSLIKNFICYLPEKLQEIFNLSEEEAELLALEELRKDSSYAKGHQHFKAFLDLIISVYTPNTPQIREYCEFFMQHDQLRNFVFQGRSISEPAHFIKYLETLATLSLGSFNMATTHQQIRHVELAGMFAWLNLAEVIARQDPESRRLMDENRQWNCVEVISGMLTSAFPLALKGALYRFLAALAIDEHAALRIWDAFFRERVSFIQPQTGKLDGIQRELEEKECPAKLYDCTHGFLILMKELFSKKNIPQSNQIEPYLKYITNSCLCQFAMRSYENGRQMWEMVTVALDSLYELLRRFYVTATTVQNQTSRIHVLTQLLNDSSLFRSLTQVIIETADRIEDGSPRNEFRENSALSAIRLLWIAISHRSSMADAIRNADSNIIISSLDAILLSPLPDRNATNYITLLMAFVEESDFLLNHTFYVIKILRELCCQRPSLQSRLVQAFLPHQQILKDRFAQLTSIANRDVAISPLDVSLLDLEECDSASIRGDIIRQIVELMIDSLEIDSKQNVAFLLLGFNMTNIQATRVITEDSFGEGTSCLHSFLQIIEAFITAENPFDLPYSALFEPTLRLLLKLVSFNSTSSNIMLRYLRSSNDLIYRLVTCPAFKNIDPVQNIDDVNVDVSYNILRRAIQGIILHLVALEVSTMLKSGHISEPERFYATLLFIKEHAIENGNTSANENSMIIEEQPKDVALLWDLLENSKAEAASIAPPVLEKFDPKKIDDLLKYCLRTSTLGVEQMDVEYIHFLLNMEINSIINEDINLIRSEGKEIMLYCTKYNSRRLLEAACVQLLSGWISMINVISFFAPVNFIDKEIQKHFLRDALYLLLKYARDVDMNPENLSAVSNSIFRLVRAICGMVKRQEANLDLRKVELSYILSTLLECLVLPGYSKCVAFKMDIYGSILCVFAWPIYLKRKKQSTVNGDPFFTS</sequence>
<dbReference type="PANTHER" id="PTHR31344">
    <property type="entry name" value="NUCLEAR PORE COMPLEX PROTEIN NUP205"/>
    <property type="match status" value="1"/>
</dbReference>
<dbReference type="AlphaFoldDB" id="A0A914CLZ9"/>